<dbReference type="EMBL" id="LJCR01000835">
    <property type="protein sequence ID" value="KPV51635.1"/>
    <property type="molecule type" value="Genomic_DNA"/>
</dbReference>
<dbReference type="Proteomes" id="UP000050509">
    <property type="component" value="Unassembled WGS sequence"/>
</dbReference>
<name>A0A0P9DEZ0_9CHLR</name>
<evidence type="ECO:0000313" key="1">
    <source>
        <dbReference type="EMBL" id="KPV51635.1"/>
    </source>
</evidence>
<sequence>MKRFLRLLLLRLLALGARPFVRRPAPTLRRVIYLKPDHLGDLLLATPVLAALRAQLPDAQITALVGPWASMMLARNPDIGTVQTCPFPGFERQAPGGNWLARGLRPYGI</sequence>
<accession>A0A0P9DEZ0</accession>
<evidence type="ECO:0000313" key="2">
    <source>
        <dbReference type="Proteomes" id="UP000050509"/>
    </source>
</evidence>
<proteinExistence type="predicted"/>
<keyword evidence="2" id="KW-1185">Reference proteome</keyword>
<comment type="caution">
    <text evidence="1">The sequence shown here is derived from an EMBL/GenBank/DDBJ whole genome shotgun (WGS) entry which is preliminary data.</text>
</comment>
<organism evidence="1 2">
    <name type="scientific">Kouleothrix aurantiaca</name>
    <dbReference type="NCBI Taxonomy" id="186479"/>
    <lineage>
        <taxon>Bacteria</taxon>
        <taxon>Bacillati</taxon>
        <taxon>Chloroflexota</taxon>
        <taxon>Chloroflexia</taxon>
        <taxon>Chloroflexales</taxon>
        <taxon>Roseiflexineae</taxon>
        <taxon>Roseiflexaceae</taxon>
        <taxon>Kouleothrix</taxon>
    </lineage>
</organism>
<dbReference type="Gene3D" id="3.40.50.2000">
    <property type="entry name" value="Glycogen Phosphorylase B"/>
    <property type="match status" value="1"/>
</dbReference>
<dbReference type="SUPFAM" id="SSF53756">
    <property type="entry name" value="UDP-Glycosyltransferase/glycogen phosphorylase"/>
    <property type="match status" value="1"/>
</dbReference>
<reference evidence="1 2" key="1">
    <citation type="submission" date="2015-09" db="EMBL/GenBank/DDBJ databases">
        <title>Draft genome sequence of Kouleothrix aurantiaca JCM 19913.</title>
        <authorList>
            <person name="Hemp J."/>
        </authorList>
    </citation>
    <scope>NUCLEOTIDE SEQUENCE [LARGE SCALE GENOMIC DNA]</scope>
    <source>
        <strain evidence="1 2">COM-B</strain>
    </source>
</reference>
<gene>
    <name evidence="1" type="ORF">SE17_20080</name>
</gene>
<evidence type="ECO:0008006" key="3">
    <source>
        <dbReference type="Google" id="ProtNLM"/>
    </source>
</evidence>
<feature type="non-terminal residue" evidence="1">
    <location>
        <position position="109"/>
    </location>
</feature>
<dbReference type="AlphaFoldDB" id="A0A0P9DEZ0"/>
<protein>
    <recommendedName>
        <fullName evidence="3">Glycosyl transferase</fullName>
    </recommendedName>
</protein>